<evidence type="ECO:0000256" key="4">
    <source>
        <dbReference type="ARBA" id="ARBA00022729"/>
    </source>
</evidence>
<dbReference type="GO" id="GO:0007166">
    <property type="term" value="P:cell surface receptor signaling pathway"/>
    <property type="evidence" value="ECO:0007669"/>
    <property type="project" value="TreeGrafter"/>
</dbReference>
<accession>A0A5J5DL40</accession>
<dbReference type="GO" id="GO:0006955">
    <property type="term" value="P:immune response"/>
    <property type="evidence" value="ECO:0007669"/>
    <property type="project" value="TreeGrafter"/>
</dbReference>
<evidence type="ECO:0000313" key="13">
    <source>
        <dbReference type="EMBL" id="KAA8593992.1"/>
    </source>
</evidence>
<keyword evidence="3 11" id="KW-0812">Transmembrane</keyword>
<dbReference type="GO" id="GO:0071222">
    <property type="term" value="P:cellular response to lipopolysaccharide"/>
    <property type="evidence" value="ECO:0007669"/>
    <property type="project" value="TreeGrafter"/>
</dbReference>
<keyword evidence="9" id="KW-0325">Glycoprotein</keyword>
<keyword evidence="14" id="KW-1185">Reference proteome</keyword>
<keyword evidence="2" id="KW-1003">Cell membrane</keyword>
<feature type="transmembrane region" description="Helical" evidence="11">
    <location>
        <begin position="225"/>
        <end position="247"/>
    </location>
</feature>
<evidence type="ECO:0000256" key="11">
    <source>
        <dbReference type="SAM" id="Phobius"/>
    </source>
</evidence>
<evidence type="ECO:0000256" key="8">
    <source>
        <dbReference type="ARBA" id="ARBA00023170"/>
    </source>
</evidence>
<organism evidence="13 14">
    <name type="scientific">Etheostoma spectabile</name>
    <name type="common">orangethroat darter</name>
    <dbReference type="NCBI Taxonomy" id="54343"/>
    <lineage>
        <taxon>Eukaryota</taxon>
        <taxon>Metazoa</taxon>
        <taxon>Chordata</taxon>
        <taxon>Craniata</taxon>
        <taxon>Vertebrata</taxon>
        <taxon>Euteleostomi</taxon>
        <taxon>Actinopterygii</taxon>
        <taxon>Neopterygii</taxon>
        <taxon>Teleostei</taxon>
        <taxon>Neoteleostei</taxon>
        <taxon>Acanthomorphata</taxon>
        <taxon>Eupercaria</taxon>
        <taxon>Perciformes</taxon>
        <taxon>Percoidei</taxon>
        <taxon>Percidae</taxon>
        <taxon>Etheostomatinae</taxon>
        <taxon>Etheostoma</taxon>
    </lineage>
</organism>
<proteinExistence type="predicted"/>
<evidence type="ECO:0000256" key="7">
    <source>
        <dbReference type="ARBA" id="ARBA00023157"/>
    </source>
</evidence>
<dbReference type="InterPro" id="IPR051713">
    <property type="entry name" value="T-cell_Activation_Regulation"/>
</dbReference>
<keyword evidence="7" id="KW-1015">Disulfide bond</keyword>
<dbReference type="PROSITE" id="PS50835">
    <property type="entry name" value="IG_LIKE"/>
    <property type="match status" value="1"/>
</dbReference>
<keyword evidence="10" id="KW-0393">Immunoglobulin domain</keyword>
<feature type="domain" description="Ig-like" evidence="12">
    <location>
        <begin position="124"/>
        <end position="210"/>
    </location>
</feature>
<keyword evidence="6 11" id="KW-0472">Membrane</keyword>
<dbReference type="Gene3D" id="2.60.40.10">
    <property type="entry name" value="Immunoglobulins"/>
    <property type="match status" value="2"/>
</dbReference>
<dbReference type="InterPro" id="IPR013783">
    <property type="entry name" value="Ig-like_fold"/>
</dbReference>
<dbReference type="InterPro" id="IPR007110">
    <property type="entry name" value="Ig-like_dom"/>
</dbReference>
<keyword evidence="4" id="KW-0732">Signal</keyword>
<dbReference type="SMART" id="SM00409">
    <property type="entry name" value="IG"/>
    <property type="match status" value="1"/>
</dbReference>
<dbReference type="PANTHER" id="PTHR25466:SF2">
    <property type="entry name" value="T-LYMPHOCYTE ACTIVATION ANTIGEN CD86"/>
    <property type="match status" value="1"/>
</dbReference>
<feature type="non-terminal residue" evidence="13">
    <location>
        <position position="427"/>
    </location>
</feature>
<dbReference type="GO" id="GO:0042130">
    <property type="term" value="P:negative regulation of T cell proliferation"/>
    <property type="evidence" value="ECO:0007669"/>
    <property type="project" value="TreeGrafter"/>
</dbReference>
<dbReference type="Proteomes" id="UP000327493">
    <property type="component" value="Chromosome 3"/>
</dbReference>
<evidence type="ECO:0000256" key="9">
    <source>
        <dbReference type="ARBA" id="ARBA00023180"/>
    </source>
</evidence>
<keyword evidence="8" id="KW-0675">Receptor</keyword>
<protein>
    <recommendedName>
        <fullName evidence="12">Ig-like domain-containing protein</fullName>
    </recommendedName>
</protein>
<gene>
    <name evidence="13" type="ORF">FQN60_004826</name>
</gene>
<dbReference type="GO" id="GO:0042102">
    <property type="term" value="P:positive regulation of T cell proliferation"/>
    <property type="evidence" value="ECO:0007669"/>
    <property type="project" value="TreeGrafter"/>
</dbReference>
<reference evidence="13 14" key="1">
    <citation type="submission" date="2019-08" db="EMBL/GenBank/DDBJ databases">
        <title>A chromosome-level genome assembly, high-density linkage maps, and genome scans reveal the genomic architecture of hybrid incompatibilities underlying speciation via character displacement in darters (Percidae: Etheostominae).</title>
        <authorList>
            <person name="Moran R.L."/>
            <person name="Catchen J.M."/>
            <person name="Fuller R.C."/>
        </authorList>
    </citation>
    <scope>NUCLEOTIDE SEQUENCE [LARGE SCALE GENOMIC DNA]</scope>
    <source>
        <strain evidence="13">EspeVRDwgs_2016</strain>
        <tissue evidence="13">Muscle</tissue>
    </source>
</reference>
<evidence type="ECO:0000259" key="12">
    <source>
        <dbReference type="PROSITE" id="PS50835"/>
    </source>
</evidence>
<evidence type="ECO:0000256" key="5">
    <source>
        <dbReference type="ARBA" id="ARBA00022989"/>
    </source>
</evidence>
<dbReference type="InterPro" id="IPR003599">
    <property type="entry name" value="Ig_sub"/>
</dbReference>
<name>A0A5J5DL40_9PERO</name>
<evidence type="ECO:0000313" key="14">
    <source>
        <dbReference type="Proteomes" id="UP000327493"/>
    </source>
</evidence>
<dbReference type="EMBL" id="VOFY01000003">
    <property type="protein sequence ID" value="KAA8593992.1"/>
    <property type="molecule type" value="Genomic_DNA"/>
</dbReference>
<dbReference type="SUPFAM" id="SSF48726">
    <property type="entry name" value="Immunoglobulin"/>
    <property type="match status" value="1"/>
</dbReference>
<dbReference type="GO" id="GO:0031295">
    <property type="term" value="P:T cell costimulation"/>
    <property type="evidence" value="ECO:0007669"/>
    <property type="project" value="TreeGrafter"/>
</dbReference>
<sequence>MQPVYSTYFSSHSGTQHYESAGPIQLRGEVGGSVTFSCPVAKQKLKFVYFQRGEIFVNGYYESKNTSQLAWKNTRVDHDKTTMHMYHLNVSHDGEYQCHFQYSDSGGAQKQVIHLSLTANYSKPDVTVHYSDENHRYSCLVTCASHCGYPSNKVMWNVSGIQMWKVLNSSEISDPETMMVNSSSTAYFNCSNGETSISCSVGDVSSDVVSVCSPRDPPPVSHSPVIIAIFATVGISIMLVLLLCWRCKKGQRGRQQSTMKAMKRQRPLEWQIVTVTGCQSTSLSCVYIGQQSSTRLVALQECNPKDSIVQTHPPSIPLSSYPLLPLLPISLSSLIPLLSNLNKPGKTFLCGGCGMKYTTSDLPHPKQDQDQLTCPLTPLLITTPHCIATVKPEDYSSLIPPMVSSPGDRCVTPFFPLYPPLSGAKGQ</sequence>
<dbReference type="AlphaFoldDB" id="A0A5J5DL40"/>
<dbReference type="PANTHER" id="PTHR25466">
    <property type="entry name" value="T-LYMPHOCYTE ACTIVATION ANTIGEN"/>
    <property type="match status" value="1"/>
</dbReference>
<dbReference type="GO" id="GO:0009897">
    <property type="term" value="C:external side of plasma membrane"/>
    <property type="evidence" value="ECO:0007669"/>
    <property type="project" value="TreeGrafter"/>
</dbReference>
<comment type="caution">
    <text evidence="13">The sequence shown here is derived from an EMBL/GenBank/DDBJ whole genome shotgun (WGS) entry which is preliminary data.</text>
</comment>
<evidence type="ECO:0000256" key="6">
    <source>
        <dbReference type="ARBA" id="ARBA00023136"/>
    </source>
</evidence>
<evidence type="ECO:0000256" key="1">
    <source>
        <dbReference type="ARBA" id="ARBA00004251"/>
    </source>
</evidence>
<dbReference type="InterPro" id="IPR036179">
    <property type="entry name" value="Ig-like_dom_sf"/>
</dbReference>
<comment type="subcellular location">
    <subcellularLocation>
        <location evidence="1">Cell membrane</location>
        <topology evidence="1">Single-pass type I membrane protein</topology>
    </subcellularLocation>
</comment>
<evidence type="ECO:0000256" key="3">
    <source>
        <dbReference type="ARBA" id="ARBA00022692"/>
    </source>
</evidence>
<evidence type="ECO:0000256" key="10">
    <source>
        <dbReference type="ARBA" id="ARBA00023319"/>
    </source>
</evidence>
<keyword evidence="5 11" id="KW-1133">Transmembrane helix</keyword>
<evidence type="ECO:0000256" key="2">
    <source>
        <dbReference type="ARBA" id="ARBA00022475"/>
    </source>
</evidence>